<dbReference type="HOGENOM" id="CLU_806761_0_0_1"/>
<evidence type="ECO:0000256" key="1">
    <source>
        <dbReference type="SAM" id="MobiDB-lite"/>
    </source>
</evidence>
<name>A0A0D0C911_9AGAM</name>
<protein>
    <submittedName>
        <fullName evidence="2">Uncharacterized protein</fullName>
    </submittedName>
</protein>
<dbReference type="InParanoid" id="A0A0D0C911"/>
<evidence type="ECO:0000313" key="3">
    <source>
        <dbReference type="Proteomes" id="UP000054538"/>
    </source>
</evidence>
<feature type="non-terminal residue" evidence="2">
    <location>
        <position position="344"/>
    </location>
</feature>
<feature type="compositionally biased region" description="Polar residues" evidence="1">
    <location>
        <begin position="158"/>
        <end position="167"/>
    </location>
</feature>
<dbReference type="EMBL" id="KN831201">
    <property type="protein sequence ID" value="KIK72128.1"/>
    <property type="molecule type" value="Genomic_DNA"/>
</dbReference>
<keyword evidence="3" id="KW-1185">Reference proteome</keyword>
<proteinExistence type="predicted"/>
<feature type="region of interest" description="Disordered" evidence="1">
    <location>
        <begin position="304"/>
        <end position="344"/>
    </location>
</feature>
<dbReference type="Proteomes" id="UP000054538">
    <property type="component" value="Unassembled WGS sequence"/>
</dbReference>
<feature type="compositionally biased region" description="Low complexity" evidence="1">
    <location>
        <begin position="319"/>
        <end position="334"/>
    </location>
</feature>
<dbReference type="OrthoDB" id="2333384at2759"/>
<sequence length="344" mass="36540">MTCLSHLRRARERRVQSPVVLVGIPLSILNPTNTALIPNPIPTTLVTTRGGVREYTHSVTTAKHELVNGGAVPLLDYHHELHVPTAHGPHGATHTPSQSVLPTIPELSVEDRSHSSGSLAAHGSQDLTLQLVPNGRSSSSPHDSHSIVGPSYPRSSPGEPSTSTSAAQGDLSGGNDDIVTQLCATIPGLATPSHTLEPITVSHRVWWSILMSNLDGHTSELRCSLPLHILHPRLLDEARANSAATRRLLLEGPEGPADEEQVVELPSYPAHVRDRAAKMYLPDSATTRVMNPWVASGVSPTFASESQAQSGRAPSGAASPLMPHPVSSHLPHVPRSGVGTPLDW</sequence>
<dbReference type="AlphaFoldDB" id="A0A0D0C911"/>
<reference evidence="3" key="2">
    <citation type="submission" date="2015-01" db="EMBL/GenBank/DDBJ databases">
        <title>Evolutionary Origins and Diversification of the Mycorrhizal Mutualists.</title>
        <authorList>
            <consortium name="DOE Joint Genome Institute"/>
            <consortium name="Mycorrhizal Genomics Consortium"/>
            <person name="Kohler A."/>
            <person name="Kuo A."/>
            <person name="Nagy L.G."/>
            <person name="Floudas D."/>
            <person name="Copeland A."/>
            <person name="Barry K.W."/>
            <person name="Cichocki N."/>
            <person name="Veneault-Fourrey C."/>
            <person name="LaButti K."/>
            <person name="Lindquist E.A."/>
            <person name="Lipzen A."/>
            <person name="Lundell T."/>
            <person name="Morin E."/>
            <person name="Murat C."/>
            <person name="Riley R."/>
            <person name="Ohm R."/>
            <person name="Sun H."/>
            <person name="Tunlid A."/>
            <person name="Henrissat B."/>
            <person name="Grigoriev I.V."/>
            <person name="Hibbett D.S."/>
            <person name="Martin F."/>
        </authorList>
    </citation>
    <scope>NUCLEOTIDE SEQUENCE [LARGE SCALE GENOMIC DNA]</scope>
    <source>
        <strain evidence="3">Ve08.2h10</strain>
    </source>
</reference>
<gene>
    <name evidence="2" type="ORF">PAXRUDRAFT_181280</name>
</gene>
<feature type="region of interest" description="Disordered" evidence="1">
    <location>
        <begin position="131"/>
        <end position="174"/>
    </location>
</feature>
<organism evidence="2 3">
    <name type="scientific">Paxillus rubicundulus Ve08.2h10</name>
    <dbReference type="NCBI Taxonomy" id="930991"/>
    <lineage>
        <taxon>Eukaryota</taxon>
        <taxon>Fungi</taxon>
        <taxon>Dikarya</taxon>
        <taxon>Basidiomycota</taxon>
        <taxon>Agaricomycotina</taxon>
        <taxon>Agaricomycetes</taxon>
        <taxon>Agaricomycetidae</taxon>
        <taxon>Boletales</taxon>
        <taxon>Paxilineae</taxon>
        <taxon>Paxillaceae</taxon>
        <taxon>Paxillus</taxon>
    </lineage>
</organism>
<accession>A0A0D0C911</accession>
<reference evidence="2 3" key="1">
    <citation type="submission" date="2014-04" db="EMBL/GenBank/DDBJ databases">
        <authorList>
            <consortium name="DOE Joint Genome Institute"/>
            <person name="Kuo A."/>
            <person name="Kohler A."/>
            <person name="Jargeat P."/>
            <person name="Nagy L.G."/>
            <person name="Floudas D."/>
            <person name="Copeland A."/>
            <person name="Barry K.W."/>
            <person name="Cichocki N."/>
            <person name="Veneault-Fourrey C."/>
            <person name="LaButti K."/>
            <person name="Lindquist E.A."/>
            <person name="Lipzen A."/>
            <person name="Lundell T."/>
            <person name="Morin E."/>
            <person name="Murat C."/>
            <person name="Sun H."/>
            <person name="Tunlid A."/>
            <person name="Henrissat B."/>
            <person name="Grigoriev I.V."/>
            <person name="Hibbett D.S."/>
            <person name="Martin F."/>
            <person name="Nordberg H.P."/>
            <person name="Cantor M.N."/>
            <person name="Hua S.X."/>
        </authorList>
    </citation>
    <scope>NUCLEOTIDE SEQUENCE [LARGE SCALE GENOMIC DNA]</scope>
    <source>
        <strain evidence="2 3">Ve08.2h10</strain>
    </source>
</reference>
<evidence type="ECO:0000313" key="2">
    <source>
        <dbReference type="EMBL" id="KIK72128.1"/>
    </source>
</evidence>